<evidence type="ECO:0000256" key="1">
    <source>
        <dbReference type="SAM" id="Phobius"/>
    </source>
</evidence>
<dbReference type="AlphaFoldDB" id="A0A0A9C6U6"/>
<proteinExistence type="predicted"/>
<dbReference type="EMBL" id="GBRH01227727">
    <property type="protein sequence ID" value="JAD70168.1"/>
    <property type="molecule type" value="Transcribed_RNA"/>
</dbReference>
<keyword evidence="1" id="KW-0472">Membrane</keyword>
<keyword evidence="1" id="KW-0812">Transmembrane</keyword>
<reference evidence="2" key="1">
    <citation type="submission" date="2014-09" db="EMBL/GenBank/DDBJ databases">
        <authorList>
            <person name="Magalhaes I.L.F."/>
            <person name="Oliveira U."/>
            <person name="Santos F.R."/>
            <person name="Vidigal T.H.D.A."/>
            <person name="Brescovit A.D."/>
            <person name="Santos A.J."/>
        </authorList>
    </citation>
    <scope>NUCLEOTIDE SEQUENCE</scope>
    <source>
        <tissue evidence="2">Shoot tissue taken approximately 20 cm above the soil surface</tissue>
    </source>
</reference>
<evidence type="ECO:0000313" key="2">
    <source>
        <dbReference type="EMBL" id="JAD70168.1"/>
    </source>
</evidence>
<reference evidence="2" key="2">
    <citation type="journal article" date="2015" name="Data Brief">
        <title>Shoot transcriptome of the giant reed, Arundo donax.</title>
        <authorList>
            <person name="Barrero R.A."/>
            <person name="Guerrero F.D."/>
            <person name="Moolhuijzen P."/>
            <person name="Goolsby J.A."/>
            <person name="Tidwell J."/>
            <person name="Bellgard S.E."/>
            <person name="Bellgard M.I."/>
        </authorList>
    </citation>
    <scope>NUCLEOTIDE SEQUENCE</scope>
    <source>
        <tissue evidence="2">Shoot tissue taken approximately 20 cm above the soil surface</tissue>
    </source>
</reference>
<sequence length="74" mass="8550">MGNLKIVTTGILFRCAICLFIAMFTLLSFITPWASYNLYFVSLYGLSSLRQFQSTICFVLTNRRFTFATFKRAN</sequence>
<name>A0A0A9C6U6_ARUDO</name>
<protein>
    <submittedName>
        <fullName evidence="2">Uncharacterized protein</fullName>
    </submittedName>
</protein>
<organism evidence="2">
    <name type="scientific">Arundo donax</name>
    <name type="common">Giant reed</name>
    <name type="synonym">Donax arundinaceus</name>
    <dbReference type="NCBI Taxonomy" id="35708"/>
    <lineage>
        <taxon>Eukaryota</taxon>
        <taxon>Viridiplantae</taxon>
        <taxon>Streptophyta</taxon>
        <taxon>Embryophyta</taxon>
        <taxon>Tracheophyta</taxon>
        <taxon>Spermatophyta</taxon>
        <taxon>Magnoliopsida</taxon>
        <taxon>Liliopsida</taxon>
        <taxon>Poales</taxon>
        <taxon>Poaceae</taxon>
        <taxon>PACMAD clade</taxon>
        <taxon>Arundinoideae</taxon>
        <taxon>Arundineae</taxon>
        <taxon>Arundo</taxon>
    </lineage>
</organism>
<feature type="transmembrane region" description="Helical" evidence="1">
    <location>
        <begin position="12"/>
        <end position="33"/>
    </location>
</feature>
<keyword evidence="1" id="KW-1133">Transmembrane helix</keyword>
<accession>A0A0A9C6U6</accession>